<evidence type="ECO:0000313" key="1">
    <source>
        <dbReference type="EMBL" id="MFD1644416.1"/>
    </source>
</evidence>
<reference evidence="1 2" key="1">
    <citation type="journal article" date="2019" name="Int. J. Syst. Evol. Microbiol.">
        <title>The Global Catalogue of Microorganisms (GCM) 10K type strain sequencing project: providing services to taxonomists for standard genome sequencing and annotation.</title>
        <authorList>
            <consortium name="The Broad Institute Genomics Platform"/>
            <consortium name="The Broad Institute Genome Sequencing Center for Infectious Disease"/>
            <person name="Wu L."/>
            <person name="Ma J."/>
        </authorList>
    </citation>
    <scope>NUCLEOTIDE SEQUENCE [LARGE SCALE GENOMIC DNA]</scope>
    <source>
        <strain evidence="1 2">CGMCC 1.10390</strain>
    </source>
</reference>
<gene>
    <name evidence="1" type="ORF">ACFSBL_01855</name>
</gene>
<accession>A0ABD6DHV8</accession>
<organism evidence="1 2">
    <name type="scientific">Haloarchaeobius litoreus</name>
    <dbReference type="NCBI Taxonomy" id="755306"/>
    <lineage>
        <taxon>Archaea</taxon>
        <taxon>Methanobacteriati</taxon>
        <taxon>Methanobacteriota</taxon>
        <taxon>Stenosarchaea group</taxon>
        <taxon>Halobacteria</taxon>
        <taxon>Halobacteriales</taxon>
        <taxon>Halorubellaceae</taxon>
        <taxon>Haloarchaeobius</taxon>
    </lineage>
</organism>
<dbReference type="AlphaFoldDB" id="A0ABD6DHV8"/>
<dbReference type="Proteomes" id="UP001597034">
    <property type="component" value="Unassembled WGS sequence"/>
</dbReference>
<proteinExistence type="predicted"/>
<name>A0ABD6DHV8_9EURY</name>
<sequence>MDEPPTTPPLADAPAALLDGGHLWLREHVTGSPLRFQLQPSGVLAFGDDDSEFASDDVPLPYAHAVRHVRERFDREAFRASVDDVASVTFVGVAVDGSGVAYDWVRTPSFLGTEVYDADHGSVLPPDSVASIYEGLGLAPVNALAKEVRAVDFDPEGYAFPDSNWRDGPVAGVLLADKTGHRAVLRNPAVTGGDGAPDTTVTTPDELVERHATDRWLDSVVARLGVSEDELGFDLLFERAVEALAREQVRAFRDGSVDTDEATVRSAMADRVESYLVARRE</sequence>
<protein>
    <recommendedName>
        <fullName evidence="3">RNA ligase domain-containing protein</fullName>
    </recommendedName>
</protein>
<keyword evidence="2" id="KW-1185">Reference proteome</keyword>
<comment type="caution">
    <text evidence="1">The sequence shown here is derived from an EMBL/GenBank/DDBJ whole genome shotgun (WGS) entry which is preliminary data.</text>
</comment>
<evidence type="ECO:0000313" key="2">
    <source>
        <dbReference type="Proteomes" id="UP001597034"/>
    </source>
</evidence>
<dbReference type="RefSeq" id="WP_256399687.1">
    <property type="nucleotide sequence ID" value="NZ_JANHJR010000002.1"/>
</dbReference>
<evidence type="ECO:0008006" key="3">
    <source>
        <dbReference type="Google" id="ProtNLM"/>
    </source>
</evidence>
<dbReference type="EMBL" id="JBHUDO010000001">
    <property type="protein sequence ID" value="MFD1644416.1"/>
    <property type="molecule type" value="Genomic_DNA"/>
</dbReference>